<reference evidence="2 3" key="1">
    <citation type="submission" date="2020-04" db="EMBL/GenBank/DDBJ databases">
        <title>Novosphingobium sp. TW-4 isolated from soil.</title>
        <authorList>
            <person name="Dahal R.H."/>
            <person name="Chaudhary D.K."/>
        </authorList>
    </citation>
    <scope>NUCLEOTIDE SEQUENCE [LARGE SCALE GENOMIC DNA]</scope>
    <source>
        <strain evidence="2 3">TW-4</strain>
    </source>
</reference>
<protein>
    <submittedName>
        <fullName evidence="2">DUF2493 domain-containing protein</fullName>
    </submittedName>
</protein>
<sequence length="342" mass="37662">MQTFSNFADLANFIAEETGSTDQTSTYAHAFIEHDERAKLSIVDEAEVCFMPDPDQARAAVEMVMTTLFDVLRDTRLEPFAADLAWGFANSFHVVAKRIEGREDDAAKELGELVRISDPSEIHATQVEDTRLLCETLQSCREAMECMRDHAAQVFHAETGRPFSTARGSRVSSATTASQIEARDFLAARAAKRREAHAPTGPVVIFSGGDTWHDHELLYKALDDTFARIPSMILATTAQHRGCDQIAHAWAASRGVATVRFTLNRAMGKRAGFARNEQMMNLKPVHAVICEGSGLQANLLTRVREAGIPYHAFAASHQQPAFPEGAPAMNGKRRFARRGAAF</sequence>
<organism evidence="2 3">
    <name type="scientific">Novosphingobium olei</name>
    <dbReference type="NCBI Taxonomy" id="2728851"/>
    <lineage>
        <taxon>Bacteria</taxon>
        <taxon>Pseudomonadati</taxon>
        <taxon>Pseudomonadota</taxon>
        <taxon>Alphaproteobacteria</taxon>
        <taxon>Sphingomonadales</taxon>
        <taxon>Sphingomonadaceae</taxon>
        <taxon>Novosphingobium</taxon>
    </lineage>
</organism>
<dbReference type="AlphaFoldDB" id="A0A7Y0GBG4"/>
<dbReference type="Pfam" id="PF10686">
    <property type="entry name" value="YAcAr"/>
    <property type="match status" value="1"/>
</dbReference>
<evidence type="ECO:0000313" key="3">
    <source>
        <dbReference type="Proteomes" id="UP000583556"/>
    </source>
</evidence>
<evidence type="ECO:0000259" key="1">
    <source>
        <dbReference type="Pfam" id="PF10686"/>
    </source>
</evidence>
<keyword evidence="3" id="KW-1185">Reference proteome</keyword>
<evidence type="ECO:0000313" key="2">
    <source>
        <dbReference type="EMBL" id="NML96095.1"/>
    </source>
</evidence>
<gene>
    <name evidence="2" type="ORF">HHL27_20725</name>
</gene>
<proteinExistence type="predicted"/>
<accession>A0A7Y0GBG4</accession>
<name>A0A7Y0GBG4_9SPHN</name>
<dbReference type="RefSeq" id="WP_169495302.1">
    <property type="nucleotide sequence ID" value="NZ_JABBGM010000017.1"/>
</dbReference>
<dbReference type="Proteomes" id="UP000583556">
    <property type="component" value="Unassembled WGS sequence"/>
</dbReference>
<dbReference type="InterPro" id="IPR019627">
    <property type="entry name" value="YAcAr"/>
</dbReference>
<feature type="domain" description="YspA cpYpsA-related SLOG" evidence="1">
    <location>
        <begin position="202"/>
        <end position="265"/>
    </location>
</feature>
<dbReference type="EMBL" id="JABBGM010000017">
    <property type="protein sequence ID" value="NML96095.1"/>
    <property type="molecule type" value="Genomic_DNA"/>
</dbReference>
<comment type="caution">
    <text evidence="2">The sequence shown here is derived from an EMBL/GenBank/DDBJ whole genome shotgun (WGS) entry which is preliminary data.</text>
</comment>